<comment type="caution">
    <text evidence="6">The sequence shown here is derived from an EMBL/GenBank/DDBJ whole genome shotgun (WGS) entry which is preliminary data.</text>
</comment>
<keyword evidence="2" id="KW-0732">Signal</keyword>
<evidence type="ECO:0000256" key="1">
    <source>
        <dbReference type="ARBA" id="ARBA00004442"/>
    </source>
</evidence>
<accession>A0A644X689</accession>
<reference evidence="6" key="1">
    <citation type="submission" date="2019-08" db="EMBL/GenBank/DDBJ databases">
        <authorList>
            <person name="Kucharzyk K."/>
            <person name="Murdoch R.W."/>
            <person name="Higgins S."/>
            <person name="Loffler F."/>
        </authorList>
    </citation>
    <scope>NUCLEOTIDE SEQUENCE</scope>
</reference>
<keyword evidence="3" id="KW-0472">Membrane</keyword>
<name>A0A644X689_9ZZZZ</name>
<feature type="domain" description="RagB/SusD" evidence="5">
    <location>
        <begin position="19"/>
        <end position="273"/>
    </location>
</feature>
<proteinExistence type="predicted"/>
<dbReference type="SUPFAM" id="SSF48452">
    <property type="entry name" value="TPR-like"/>
    <property type="match status" value="1"/>
</dbReference>
<evidence type="ECO:0000256" key="3">
    <source>
        <dbReference type="ARBA" id="ARBA00023136"/>
    </source>
</evidence>
<dbReference type="GO" id="GO:0009279">
    <property type="term" value="C:cell outer membrane"/>
    <property type="evidence" value="ECO:0007669"/>
    <property type="project" value="UniProtKB-SubCell"/>
</dbReference>
<evidence type="ECO:0000256" key="4">
    <source>
        <dbReference type="ARBA" id="ARBA00023237"/>
    </source>
</evidence>
<dbReference type="InterPro" id="IPR011990">
    <property type="entry name" value="TPR-like_helical_dom_sf"/>
</dbReference>
<gene>
    <name evidence="6" type="ORF">SDC9_58022</name>
</gene>
<comment type="subcellular location">
    <subcellularLocation>
        <location evidence="1">Cell outer membrane</location>
    </subcellularLocation>
</comment>
<dbReference type="AlphaFoldDB" id="A0A644X689"/>
<evidence type="ECO:0000256" key="2">
    <source>
        <dbReference type="ARBA" id="ARBA00022729"/>
    </source>
</evidence>
<dbReference type="EMBL" id="VSSQ01001862">
    <property type="protein sequence ID" value="MPM11672.1"/>
    <property type="molecule type" value="Genomic_DNA"/>
</dbReference>
<sequence>MYPDATNTLEGYNFPIGVEGGKSGNCPTQTLVDAYEMKATGKLWNETGSGYDPAKPYVGRDPRFELTIAKNGDTKWPTYNTLALQTYYGGANGEPITGATPTGYYLKKYCDASVNLTAGKTNTKRHTWITYRLGEFYLNYAEAVFKYLGSADATSPEFPMSAREAVNMIRNRADVKMPLLTAGLSSEDFWKKYENERMVELAFEGHRFWDIRRWKEGDKLKSIVQMKITKNDDGTFTYTRKIVNRSWDDKMYLFPIPQSERMKNPNLTQNPGWE</sequence>
<organism evidence="6">
    <name type="scientific">bioreactor metagenome</name>
    <dbReference type="NCBI Taxonomy" id="1076179"/>
    <lineage>
        <taxon>unclassified sequences</taxon>
        <taxon>metagenomes</taxon>
        <taxon>ecological metagenomes</taxon>
    </lineage>
</organism>
<evidence type="ECO:0000313" key="6">
    <source>
        <dbReference type="EMBL" id="MPM11672.1"/>
    </source>
</evidence>
<dbReference type="InterPro" id="IPR012944">
    <property type="entry name" value="SusD_RagB_dom"/>
</dbReference>
<dbReference type="Gene3D" id="1.25.40.390">
    <property type="match status" value="1"/>
</dbReference>
<evidence type="ECO:0000259" key="5">
    <source>
        <dbReference type="Pfam" id="PF07980"/>
    </source>
</evidence>
<protein>
    <recommendedName>
        <fullName evidence="5">RagB/SusD domain-containing protein</fullName>
    </recommendedName>
</protein>
<keyword evidence="4" id="KW-0998">Cell outer membrane</keyword>
<dbReference type="Pfam" id="PF07980">
    <property type="entry name" value="SusD_RagB"/>
    <property type="match status" value="1"/>
</dbReference>